<dbReference type="Gene3D" id="1.10.510.10">
    <property type="entry name" value="Transferase(Phosphotransferase) domain 1"/>
    <property type="match status" value="1"/>
</dbReference>
<dbReference type="Gene3D" id="3.80.10.10">
    <property type="entry name" value="Ribonuclease Inhibitor"/>
    <property type="match status" value="1"/>
</dbReference>
<reference evidence="15 16" key="1">
    <citation type="submission" date="2024-01" db="EMBL/GenBank/DDBJ databases">
        <title>The genomes of 5 underutilized Papilionoideae crops provide insights into root nodulation and disease resistanc.</title>
        <authorList>
            <person name="Yuan L."/>
        </authorList>
    </citation>
    <scope>NUCLEOTIDE SEQUENCE [LARGE SCALE GENOMIC DNA]</scope>
    <source>
        <strain evidence="15">ZHUSHIDOU_FW_LH</strain>
        <tissue evidence="15">Leaf</tissue>
    </source>
</reference>
<dbReference type="Pfam" id="PF13855">
    <property type="entry name" value="LRR_8"/>
    <property type="match status" value="1"/>
</dbReference>
<keyword evidence="3" id="KW-0433">Leucine-rich repeat</keyword>
<keyword evidence="5 13" id="KW-0732">Signal</keyword>
<evidence type="ECO:0000256" key="13">
    <source>
        <dbReference type="SAM" id="SignalP"/>
    </source>
</evidence>
<feature type="transmembrane region" description="Helical" evidence="12">
    <location>
        <begin position="222"/>
        <end position="247"/>
    </location>
</feature>
<organism evidence="15 16">
    <name type="scientific">Crotalaria pallida</name>
    <name type="common">Smooth rattlebox</name>
    <name type="synonym">Crotalaria striata</name>
    <dbReference type="NCBI Taxonomy" id="3830"/>
    <lineage>
        <taxon>Eukaryota</taxon>
        <taxon>Viridiplantae</taxon>
        <taxon>Streptophyta</taxon>
        <taxon>Embryophyta</taxon>
        <taxon>Tracheophyta</taxon>
        <taxon>Spermatophyta</taxon>
        <taxon>Magnoliopsida</taxon>
        <taxon>eudicotyledons</taxon>
        <taxon>Gunneridae</taxon>
        <taxon>Pentapetalae</taxon>
        <taxon>rosids</taxon>
        <taxon>fabids</taxon>
        <taxon>Fabales</taxon>
        <taxon>Fabaceae</taxon>
        <taxon>Papilionoideae</taxon>
        <taxon>50 kb inversion clade</taxon>
        <taxon>genistoids sensu lato</taxon>
        <taxon>core genistoids</taxon>
        <taxon>Crotalarieae</taxon>
        <taxon>Crotalaria</taxon>
    </lineage>
</organism>
<evidence type="ECO:0000259" key="14">
    <source>
        <dbReference type="PROSITE" id="PS50011"/>
    </source>
</evidence>
<dbReference type="Pfam" id="PF07714">
    <property type="entry name" value="PK_Tyr_Ser-Thr"/>
    <property type="match status" value="1"/>
</dbReference>
<feature type="domain" description="Protein kinase" evidence="14">
    <location>
        <begin position="308"/>
        <end position="589"/>
    </location>
</feature>
<evidence type="ECO:0000256" key="6">
    <source>
        <dbReference type="ARBA" id="ARBA00022737"/>
    </source>
</evidence>
<evidence type="ECO:0000256" key="2">
    <source>
        <dbReference type="ARBA" id="ARBA00022553"/>
    </source>
</evidence>
<keyword evidence="4 12" id="KW-0812">Transmembrane</keyword>
<evidence type="ECO:0000256" key="8">
    <source>
        <dbReference type="ARBA" id="ARBA00022840"/>
    </source>
</evidence>
<dbReference type="Proteomes" id="UP001372338">
    <property type="component" value="Unassembled WGS sequence"/>
</dbReference>
<dbReference type="InterPro" id="IPR011009">
    <property type="entry name" value="Kinase-like_dom_sf"/>
</dbReference>
<dbReference type="FunFam" id="1.10.510.10:FF:000609">
    <property type="entry name" value="Inactive LRR receptor-like serine/threonine-protein kinase BIR2"/>
    <property type="match status" value="1"/>
</dbReference>
<dbReference type="SUPFAM" id="SSF52058">
    <property type="entry name" value="L domain-like"/>
    <property type="match status" value="1"/>
</dbReference>
<dbReference type="PANTHER" id="PTHR48056:SF81">
    <property type="entry name" value="RECEPTOR PROTEIN-TYROSINE KINASE CEPR1"/>
    <property type="match status" value="1"/>
</dbReference>
<evidence type="ECO:0000313" key="15">
    <source>
        <dbReference type="EMBL" id="KAK7266252.1"/>
    </source>
</evidence>
<dbReference type="FunFam" id="3.30.200.20:FF:000428">
    <property type="entry name" value="Inactive LRR receptor-like serine/threonine-protein kinase BIR2"/>
    <property type="match status" value="1"/>
</dbReference>
<evidence type="ECO:0000256" key="10">
    <source>
        <dbReference type="ARBA" id="ARBA00023136"/>
    </source>
</evidence>
<dbReference type="GO" id="GO:0004672">
    <property type="term" value="F:protein kinase activity"/>
    <property type="evidence" value="ECO:0007669"/>
    <property type="project" value="InterPro"/>
</dbReference>
<evidence type="ECO:0000256" key="1">
    <source>
        <dbReference type="ARBA" id="ARBA00004167"/>
    </source>
</evidence>
<evidence type="ECO:0000313" key="16">
    <source>
        <dbReference type="Proteomes" id="UP001372338"/>
    </source>
</evidence>
<dbReference type="Gene3D" id="3.30.200.20">
    <property type="entry name" value="Phosphorylase Kinase, domain 1"/>
    <property type="match status" value="1"/>
</dbReference>
<evidence type="ECO:0000256" key="7">
    <source>
        <dbReference type="ARBA" id="ARBA00022741"/>
    </source>
</evidence>
<dbReference type="InterPro" id="IPR001611">
    <property type="entry name" value="Leu-rich_rpt"/>
</dbReference>
<dbReference type="InterPro" id="IPR050647">
    <property type="entry name" value="Plant_LRR-RLKs"/>
</dbReference>
<dbReference type="AlphaFoldDB" id="A0AAN9EYE8"/>
<dbReference type="InterPro" id="IPR013210">
    <property type="entry name" value="LRR_N_plant-typ"/>
</dbReference>
<evidence type="ECO:0000256" key="9">
    <source>
        <dbReference type="ARBA" id="ARBA00022989"/>
    </source>
</evidence>
<comment type="subcellular location">
    <subcellularLocation>
        <location evidence="1">Membrane</location>
        <topology evidence="1">Single-pass membrane protein</topology>
    </subcellularLocation>
</comment>
<evidence type="ECO:0000256" key="3">
    <source>
        <dbReference type="ARBA" id="ARBA00022614"/>
    </source>
</evidence>
<dbReference type="PROSITE" id="PS50011">
    <property type="entry name" value="PROTEIN_KINASE_DOM"/>
    <property type="match status" value="1"/>
</dbReference>
<dbReference type="GO" id="GO:0005524">
    <property type="term" value="F:ATP binding"/>
    <property type="evidence" value="ECO:0007669"/>
    <property type="project" value="UniProtKB-KW"/>
</dbReference>
<keyword evidence="6" id="KW-0677">Repeat</keyword>
<dbReference type="CDD" id="cd14066">
    <property type="entry name" value="STKc_IRAK"/>
    <property type="match status" value="1"/>
</dbReference>
<proteinExistence type="predicted"/>
<feature type="chain" id="PRO_5043023716" description="Protein kinase domain-containing protein" evidence="13">
    <location>
        <begin position="24"/>
        <end position="607"/>
    </location>
</feature>
<keyword evidence="10 12" id="KW-0472">Membrane</keyword>
<dbReference type="PANTHER" id="PTHR48056">
    <property type="entry name" value="LRR RECEPTOR-LIKE SERINE/THREONINE-PROTEIN KINASE-RELATED"/>
    <property type="match status" value="1"/>
</dbReference>
<evidence type="ECO:0000256" key="4">
    <source>
        <dbReference type="ARBA" id="ARBA00022692"/>
    </source>
</evidence>
<evidence type="ECO:0000256" key="12">
    <source>
        <dbReference type="SAM" id="Phobius"/>
    </source>
</evidence>
<keyword evidence="11" id="KW-0325">Glycoprotein</keyword>
<keyword evidence="16" id="KW-1185">Reference proteome</keyword>
<keyword evidence="9 12" id="KW-1133">Transmembrane helix</keyword>
<evidence type="ECO:0000256" key="5">
    <source>
        <dbReference type="ARBA" id="ARBA00022729"/>
    </source>
</evidence>
<keyword evidence="8" id="KW-0067">ATP-binding</keyword>
<name>A0AAN9EYE8_CROPI</name>
<dbReference type="InterPro" id="IPR001245">
    <property type="entry name" value="Ser-Thr/Tyr_kinase_cat_dom"/>
</dbReference>
<dbReference type="FunFam" id="3.80.10.10:FF:000415">
    <property type="entry name" value="Inactive LRR receptor-like serine/threonine-protein kinase BIR2"/>
    <property type="match status" value="1"/>
</dbReference>
<dbReference type="EMBL" id="JAYWIO010000004">
    <property type="protein sequence ID" value="KAK7266252.1"/>
    <property type="molecule type" value="Genomic_DNA"/>
</dbReference>
<sequence length="607" mass="67071">MDQKKTLFLLTLLLSFFLLFVSSQDEDNVRCLKGIKNTLHDPDNRLATWHFENTTIGFICDFVGVSCWNQRENRVLGLTLRDMKLSGRIPDSLKYCGKSIQSLDLGANLLTSEIPVEICSWMPFLVNLDLSQNQLSGIIPPTIENCSYLNELVLSDNDLSGSIPYELGGLSRLKKFSVANNHLSGTVPSFLNGYGREDFQGNDGLCGGPLGSKCGGLSKKNLAIIIAAGVFGAAASLLLAFGVWWWYHLRLSGRRKGVGFGGGGPGGAATAENWAVRLRGYKLVQVTLFQKPIVKVKLGDLMAATNNFSAENVLISTRTGTTYKADLPDGSTLAVKRLDTCKIGEKQFRMEMNRLGQVRHPNLAPLLGYCVVEEEKLLVYKHMSNGTLYSLLHKNRGSGLDWLMRFRIGLGAARGLAWLHHGCHPPIIQQNICSNVILVDEDFDARLMDFGLARLMTSDSNGSFVNGDLGELGYIAPEYPSTLVASLKGDVYGFGVLLLELVTGRKPLDVSNGEEEFKGSLVDWVNMHSNSGRLKDCIDRVISGRGHDEEILQFLKIALNCVVSRPKDRWSMYQVYHSLKSLSKEHSFSEHDDEFPLIFGKPENEPA</sequence>
<keyword evidence="7" id="KW-0547">Nucleotide-binding</keyword>
<comment type="caution">
    <text evidence="15">The sequence shown here is derived from an EMBL/GenBank/DDBJ whole genome shotgun (WGS) entry which is preliminary data.</text>
</comment>
<keyword evidence="2" id="KW-0597">Phosphoprotein</keyword>
<dbReference type="GO" id="GO:0016020">
    <property type="term" value="C:membrane"/>
    <property type="evidence" value="ECO:0007669"/>
    <property type="project" value="UniProtKB-SubCell"/>
</dbReference>
<accession>A0AAN9EYE8</accession>
<evidence type="ECO:0000256" key="11">
    <source>
        <dbReference type="ARBA" id="ARBA00023180"/>
    </source>
</evidence>
<gene>
    <name evidence="15" type="ORF">RIF29_18894</name>
</gene>
<feature type="signal peptide" evidence="13">
    <location>
        <begin position="1"/>
        <end position="23"/>
    </location>
</feature>
<dbReference type="SUPFAM" id="SSF56112">
    <property type="entry name" value="Protein kinase-like (PK-like)"/>
    <property type="match status" value="1"/>
</dbReference>
<protein>
    <recommendedName>
        <fullName evidence="14">Protein kinase domain-containing protein</fullName>
    </recommendedName>
</protein>
<dbReference type="InterPro" id="IPR032675">
    <property type="entry name" value="LRR_dom_sf"/>
</dbReference>
<dbReference type="InterPro" id="IPR000719">
    <property type="entry name" value="Prot_kinase_dom"/>
</dbReference>
<dbReference type="Pfam" id="PF08263">
    <property type="entry name" value="LRRNT_2"/>
    <property type="match status" value="1"/>
</dbReference>